<dbReference type="Proteomes" id="UP001604277">
    <property type="component" value="Unassembled WGS sequence"/>
</dbReference>
<reference evidence="3" key="1">
    <citation type="submission" date="2024-07" db="EMBL/GenBank/DDBJ databases">
        <title>Two chromosome-level genome assemblies of Korean endemic species Abeliophyllum distichum and Forsythia ovata (Oleaceae).</title>
        <authorList>
            <person name="Jang H."/>
        </authorList>
    </citation>
    <scope>NUCLEOTIDE SEQUENCE [LARGE SCALE GENOMIC DNA]</scope>
</reference>
<dbReference type="EMBL" id="JBFOLJ010000005">
    <property type="protein sequence ID" value="KAL2535384.1"/>
    <property type="molecule type" value="Genomic_DNA"/>
</dbReference>
<dbReference type="PANTHER" id="PTHR33597">
    <property type="entry name" value="OS02G0760400 PROTEIN"/>
    <property type="match status" value="1"/>
</dbReference>
<dbReference type="PANTHER" id="PTHR33597:SF11">
    <property type="entry name" value="OS07G0620600 PROTEIN"/>
    <property type="match status" value="1"/>
</dbReference>
<accession>A0ABD1VDG4</accession>
<keyword evidence="1" id="KW-1133">Transmembrane helix</keyword>
<name>A0ABD1VDG4_9LAMI</name>
<proteinExistence type="predicted"/>
<protein>
    <submittedName>
        <fullName evidence="2">Uncharacterized protein</fullName>
    </submittedName>
</protein>
<gene>
    <name evidence="2" type="ORF">Fot_16775</name>
</gene>
<sequence>MDSKACGYRAKNRIKMNNEVNGFGIGMNSDTLLIIKLPDLRVLRIMSRSLFLAVVLLVLVFLSCMRRDYSNAFYESDADSDINCFKILPIIFRNLVDEGLVKKANRELILGACIETYHSMFSLYLLTLNWFSHRRNKSGRTPPVGRRRLSVRALQFPTTRKHFLKGERKMFYDFRVADMIINGTPRR</sequence>
<evidence type="ECO:0000313" key="2">
    <source>
        <dbReference type="EMBL" id="KAL2535384.1"/>
    </source>
</evidence>
<feature type="transmembrane region" description="Helical" evidence="1">
    <location>
        <begin position="45"/>
        <end position="63"/>
    </location>
</feature>
<keyword evidence="1" id="KW-0812">Transmembrane</keyword>
<evidence type="ECO:0000313" key="3">
    <source>
        <dbReference type="Proteomes" id="UP001604277"/>
    </source>
</evidence>
<keyword evidence="1" id="KW-0472">Membrane</keyword>
<comment type="caution">
    <text evidence="2">The sequence shown here is derived from an EMBL/GenBank/DDBJ whole genome shotgun (WGS) entry which is preliminary data.</text>
</comment>
<organism evidence="2 3">
    <name type="scientific">Forsythia ovata</name>
    <dbReference type="NCBI Taxonomy" id="205694"/>
    <lineage>
        <taxon>Eukaryota</taxon>
        <taxon>Viridiplantae</taxon>
        <taxon>Streptophyta</taxon>
        <taxon>Embryophyta</taxon>
        <taxon>Tracheophyta</taxon>
        <taxon>Spermatophyta</taxon>
        <taxon>Magnoliopsida</taxon>
        <taxon>eudicotyledons</taxon>
        <taxon>Gunneridae</taxon>
        <taxon>Pentapetalae</taxon>
        <taxon>asterids</taxon>
        <taxon>lamiids</taxon>
        <taxon>Lamiales</taxon>
        <taxon>Oleaceae</taxon>
        <taxon>Forsythieae</taxon>
        <taxon>Forsythia</taxon>
    </lineage>
</organism>
<dbReference type="AlphaFoldDB" id="A0ABD1VDG4"/>
<keyword evidence="3" id="KW-1185">Reference proteome</keyword>
<evidence type="ECO:0000256" key="1">
    <source>
        <dbReference type="SAM" id="Phobius"/>
    </source>
</evidence>